<keyword evidence="7 9" id="KW-0233">DNA recombination</keyword>
<dbReference type="InterPro" id="IPR044068">
    <property type="entry name" value="CB"/>
</dbReference>
<keyword evidence="5 9" id="KW-0229">DNA integration</keyword>
<comment type="function">
    <text evidence="9">Site-specific tyrosine recombinase, which acts by catalyzing the cutting and rejoining of the recombining DNA molecules. The XerC-XerD complex is essential to convert dimers of the bacterial chromosome into monomers to permit their segregation at cell division. It also contributes to the segregational stability of plasmids.</text>
</comment>
<evidence type="ECO:0000256" key="8">
    <source>
        <dbReference type="ARBA" id="ARBA00023306"/>
    </source>
</evidence>
<keyword evidence="2 9" id="KW-0963">Cytoplasm</keyword>
<dbReference type="InterPro" id="IPR013762">
    <property type="entry name" value="Integrase-like_cat_sf"/>
</dbReference>
<evidence type="ECO:0000256" key="4">
    <source>
        <dbReference type="ARBA" id="ARBA00022829"/>
    </source>
</evidence>
<evidence type="ECO:0000256" key="6">
    <source>
        <dbReference type="ARBA" id="ARBA00023125"/>
    </source>
</evidence>
<feature type="domain" description="Tyr recombinase" evidence="10">
    <location>
        <begin position="134"/>
        <end position="316"/>
    </location>
</feature>
<comment type="caution">
    <text evidence="12">The sequence shown here is derived from an EMBL/GenBank/DDBJ whole genome shotgun (WGS) entry which is preliminary data.</text>
</comment>
<dbReference type="Proteomes" id="UP000233597">
    <property type="component" value="Unassembled WGS sequence"/>
</dbReference>
<sequence>MADQPGLNTKPSSALTALTLPAMTRQTVNDWLQWLRSERRASNHTTENYLVDLYAFFAFVDQHRGGAPTLETLLSLTPRDFRSWLAHRNAANMAKSSTARALSTLRNFYRFLDRTGRGQNAAITTIRNPRQVQSVPKPLTPEDAMAVIDNAGAFQDEPWLAKRNLALFTLLYGCGLRIAEALNLDFDQRPQGTSLIITGKGNKQRLVPVLPVVIEAIDDYLSACPYPQQGTDPLFLGARGKRLIAQVAQREMRRIRELLNLPETATPHAMRHSFATHLLAGGGDLRTIQDLLGHVSLSTTQRYTSVDSERLMAVYRGAHPRAR</sequence>
<gene>
    <name evidence="9" type="primary">xerC</name>
    <name evidence="12" type="ORF">COO20_20590</name>
</gene>
<evidence type="ECO:0000256" key="5">
    <source>
        <dbReference type="ARBA" id="ARBA00022908"/>
    </source>
</evidence>
<feature type="active site" evidence="9">
    <location>
        <position position="268"/>
    </location>
</feature>
<reference evidence="12 13" key="1">
    <citation type="submission" date="2017-09" db="EMBL/GenBank/DDBJ databases">
        <title>Biodiversity and function of Thalassospira species in the particle-attached aromatic-hydrocarbon-degrading consortia from the surface seawater of the South China Sea.</title>
        <authorList>
            <person name="Dong C."/>
            <person name="Liu R."/>
            <person name="Shao Z."/>
        </authorList>
    </citation>
    <scope>NUCLEOTIDE SEQUENCE [LARGE SCALE GENOMIC DNA]</scope>
    <source>
        <strain evidence="12 13">CSC1P2</strain>
    </source>
</reference>
<dbReference type="SUPFAM" id="SSF47823">
    <property type="entry name" value="lambda integrase-like, N-terminal domain"/>
    <property type="match status" value="1"/>
</dbReference>
<keyword evidence="3 9" id="KW-0132">Cell division</keyword>
<dbReference type="Gene3D" id="1.10.443.10">
    <property type="entry name" value="Intergrase catalytic core"/>
    <property type="match status" value="1"/>
</dbReference>
<evidence type="ECO:0000256" key="9">
    <source>
        <dbReference type="HAMAP-Rule" id="MF_01808"/>
    </source>
</evidence>
<feature type="active site" evidence="9">
    <location>
        <position position="271"/>
    </location>
</feature>
<dbReference type="PANTHER" id="PTHR30349:SF90">
    <property type="entry name" value="TYROSINE RECOMBINASE XERD"/>
    <property type="match status" value="1"/>
</dbReference>
<accession>A0A2N3KJ03</accession>
<keyword evidence="8 9" id="KW-0131">Cell cycle</keyword>
<evidence type="ECO:0000259" key="10">
    <source>
        <dbReference type="PROSITE" id="PS51898"/>
    </source>
</evidence>
<evidence type="ECO:0000256" key="1">
    <source>
        <dbReference type="ARBA" id="ARBA00004496"/>
    </source>
</evidence>
<keyword evidence="4 9" id="KW-0159">Chromosome partition</keyword>
<dbReference type="GO" id="GO:0051301">
    <property type="term" value="P:cell division"/>
    <property type="evidence" value="ECO:0007669"/>
    <property type="project" value="UniProtKB-KW"/>
</dbReference>
<comment type="subcellular location">
    <subcellularLocation>
        <location evidence="1 9">Cytoplasm</location>
    </subcellularLocation>
</comment>
<evidence type="ECO:0000256" key="2">
    <source>
        <dbReference type="ARBA" id="ARBA00022490"/>
    </source>
</evidence>
<dbReference type="EMBL" id="NWTK01000016">
    <property type="protein sequence ID" value="PKR50542.1"/>
    <property type="molecule type" value="Genomic_DNA"/>
</dbReference>
<dbReference type="OrthoDB" id="9801717at2"/>
<dbReference type="GO" id="GO:0006313">
    <property type="term" value="P:DNA transposition"/>
    <property type="evidence" value="ECO:0007669"/>
    <property type="project" value="UniProtKB-UniRule"/>
</dbReference>
<dbReference type="InterPro" id="IPR023009">
    <property type="entry name" value="Tyrosine_recombinase_XerC/XerD"/>
</dbReference>
<dbReference type="PROSITE" id="PS51898">
    <property type="entry name" value="TYR_RECOMBINASE"/>
    <property type="match status" value="1"/>
</dbReference>
<dbReference type="InterPro" id="IPR010998">
    <property type="entry name" value="Integrase_recombinase_N"/>
</dbReference>
<protein>
    <recommendedName>
        <fullName evidence="9">Tyrosine recombinase XerC</fullName>
    </recommendedName>
</protein>
<feature type="active site" evidence="9">
    <location>
        <position position="200"/>
    </location>
</feature>
<evidence type="ECO:0000259" key="11">
    <source>
        <dbReference type="PROSITE" id="PS51900"/>
    </source>
</evidence>
<feature type="active site" description="O-(3'-phospho-DNA)-tyrosine intermediate" evidence="9">
    <location>
        <position position="303"/>
    </location>
</feature>
<evidence type="ECO:0000256" key="7">
    <source>
        <dbReference type="ARBA" id="ARBA00023172"/>
    </source>
</evidence>
<name>A0A2N3KJ03_9PROT</name>
<evidence type="ECO:0000256" key="3">
    <source>
        <dbReference type="ARBA" id="ARBA00022618"/>
    </source>
</evidence>
<feature type="active site" evidence="9">
    <location>
        <position position="294"/>
    </location>
</feature>
<dbReference type="RefSeq" id="WP_101270010.1">
    <property type="nucleotide sequence ID" value="NZ_NWTK01000016.1"/>
</dbReference>
<dbReference type="GO" id="GO:0007059">
    <property type="term" value="P:chromosome segregation"/>
    <property type="evidence" value="ECO:0007669"/>
    <property type="project" value="UniProtKB-UniRule"/>
</dbReference>
<evidence type="ECO:0000313" key="13">
    <source>
        <dbReference type="Proteomes" id="UP000233597"/>
    </source>
</evidence>
<dbReference type="PANTHER" id="PTHR30349">
    <property type="entry name" value="PHAGE INTEGRASE-RELATED"/>
    <property type="match status" value="1"/>
</dbReference>
<dbReference type="HAMAP" id="MF_01808">
    <property type="entry name" value="Recomb_XerC_XerD"/>
    <property type="match status" value="1"/>
</dbReference>
<feature type="active site" evidence="9">
    <location>
        <position position="177"/>
    </location>
</feature>
<feature type="domain" description="Core-binding (CB)" evidence="11">
    <location>
        <begin position="22"/>
        <end position="113"/>
    </location>
</feature>
<keyword evidence="6 9" id="KW-0238">DNA-binding</keyword>
<comment type="subunit">
    <text evidence="9">Forms a cyclic heterotetrameric complex composed of two molecules of XerC and two molecules of XerD.</text>
</comment>
<dbReference type="GO" id="GO:0003677">
    <property type="term" value="F:DNA binding"/>
    <property type="evidence" value="ECO:0007669"/>
    <property type="project" value="UniProtKB-UniRule"/>
</dbReference>
<organism evidence="12 13">
    <name type="scientific">Thalassospira marina</name>
    <dbReference type="NCBI Taxonomy" id="2048283"/>
    <lineage>
        <taxon>Bacteria</taxon>
        <taxon>Pseudomonadati</taxon>
        <taxon>Pseudomonadota</taxon>
        <taxon>Alphaproteobacteria</taxon>
        <taxon>Rhodospirillales</taxon>
        <taxon>Thalassospiraceae</taxon>
        <taxon>Thalassospira</taxon>
    </lineage>
</organism>
<dbReference type="PROSITE" id="PS51900">
    <property type="entry name" value="CB"/>
    <property type="match status" value="1"/>
</dbReference>
<dbReference type="Pfam" id="PF02899">
    <property type="entry name" value="Phage_int_SAM_1"/>
    <property type="match status" value="1"/>
</dbReference>
<dbReference type="GO" id="GO:0005737">
    <property type="term" value="C:cytoplasm"/>
    <property type="evidence" value="ECO:0007669"/>
    <property type="project" value="UniProtKB-SubCell"/>
</dbReference>
<dbReference type="SUPFAM" id="SSF56349">
    <property type="entry name" value="DNA breaking-rejoining enzymes"/>
    <property type="match status" value="1"/>
</dbReference>
<comment type="similarity">
    <text evidence="9">Belongs to the 'phage' integrase family. XerC subfamily.</text>
</comment>
<dbReference type="AlphaFoldDB" id="A0A2N3KJ03"/>
<dbReference type="GO" id="GO:0009037">
    <property type="term" value="F:tyrosine-based site-specific recombinase activity"/>
    <property type="evidence" value="ECO:0007669"/>
    <property type="project" value="UniProtKB-UniRule"/>
</dbReference>
<dbReference type="InterPro" id="IPR050090">
    <property type="entry name" value="Tyrosine_recombinase_XerCD"/>
</dbReference>
<evidence type="ECO:0000313" key="12">
    <source>
        <dbReference type="EMBL" id="PKR50542.1"/>
    </source>
</evidence>
<dbReference type="InterPro" id="IPR004107">
    <property type="entry name" value="Integrase_SAM-like_N"/>
</dbReference>
<dbReference type="InterPro" id="IPR002104">
    <property type="entry name" value="Integrase_catalytic"/>
</dbReference>
<proteinExistence type="inferred from homology"/>
<dbReference type="InterPro" id="IPR011010">
    <property type="entry name" value="DNA_brk_join_enz"/>
</dbReference>
<dbReference type="Pfam" id="PF00589">
    <property type="entry name" value="Phage_integrase"/>
    <property type="match status" value="1"/>
</dbReference>
<dbReference type="Gene3D" id="1.10.150.130">
    <property type="match status" value="1"/>
</dbReference>